<evidence type="ECO:0000313" key="4">
    <source>
        <dbReference type="Proteomes" id="UP001369086"/>
    </source>
</evidence>
<proteinExistence type="predicted"/>
<feature type="domain" description="C-type lectin" evidence="2">
    <location>
        <begin position="256"/>
        <end position="333"/>
    </location>
</feature>
<dbReference type="InterPro" id="IPR018378">
    <property type="entry name" value="C-type_lectin_CS"/>
</dbReference>
<feature type="domain" description="C-type lectin" evidence="2">
    <location>
        <begin position="1"/>
        <end position="95"/>
    </location>
</feature>
<dbReference type="InterPro" id="IPR016186">
    <property type="entry name" value="C-type_lectin-like/link_sf"/>
</dbReference>
<dbReference type="PANTHER" id="PTHR45784">
    <property type="entry name" value="C-TYPE LECTIN DOMAIN FAMILY 20 MEMBER A-RELATED"/>
    <property type="match status" value="1"/>
</dbReference>
<reference evidence="3 4" key="1">
    <citation type="submission" date="2021-05" db="EMBL/GenBank/DDBJ databases">
        <authorList>
            <person name="Zahm M."/>
            <person name="Klopp C."/>
            <person name="Cabau C."/>
            <person name="Kuhl H."/>
            <person name="Suciu R."/>
            <person name="Ciorpac M."/>
            <person name="Holostenco D."/>
            <person name="Gessner J."/>
            <person name="Wuertz S."/>
            <person name="Hohne C."/>
            <person name="Stock M."/>
            <person name="Gislard M."/>
            <person name="Lluch J."/>
            <person name="Milhes M."/>
            <person name="Lampietro C."/>
            <person name="Lopez Roques C."/>
            <person name="Donnadieu C."/>
            <person name="Du K."/>
            <person name="Schartl M."/>
            <person name="Guiguen Y."/>
        </authorList>
    </citation>
    <scope>NUCLEOTIDE SEQUENCE [LARGE SCALE GENOMIC DNA]</scope>
    <source>
        <strain evidence="3">Hh-F2</strain>
        <tissue evidence="3">Blood</tissue>
    </source>
</reference>
<dbReference type="EMBL" id="JAHFZB010000038">
    <property type="protein sequence ID" value="KAK6469596.1"/>
    <property type="molecule type" value="Genomic_DNA"/>
</dbReference>
<dbReference type="InterPro" id="IPR001304">
    <property type="entry name" value="C-type_lectin-like"/>
</dbReference>
<dbReference type="PANTHER" id="PTHR45784:SF5">
    <property type="entry name" value="C-TYPE LECTIN DOMAIN FAMILY 20 MEMBER A-RELATED"/>
    <property type="match status" value="1"/>
</dbReference>
<comment type="caution">
    <text evidence="3">The sequence shown here is derived from an EMBL/GenBank/DDBJ whole genome shotgun (WGS) entry which is preliminary data.</text>
</comment>
<dbReference type="Proteomes" id="UP001369086">
    <property type="component" value="Unassembled WGS sequence"/>
</dbReference>
<dbReference type="InterPro" id="IPR016187">
    <property type="entry name" value="CTDL_fold"/>
</dbReference>
<dbReference type="SUPFAM" id="SSF56436">
    <property type="entry name" value="C-type lectin-like"/>
    <property type="match status" value="4"/>
</dbReference>
<dbReference type="Gene3D" id="3.10.100.10">
    <property type="entry name" value="Mannose-Binding Protein A, subunit A"/>
    <property type="match status" value="4"/>
</dbReference>
<feature type="domain" description="C-type lectin" evidence="2">
    <location>
        <begin position="105"/>
        <end position="209"/>
    </location>
</feature>
<dbReference type="PROSITE" id="PS00615">
    <property type="entry name" value="C_TYPE_LECTIN_1"/>
    <property type="match status" value="1"/>
</dbReference>
<gene>
    <name evidence="3" type="ORF">HHUSO_G31920</name>
</gene>
<keyword evidence="1" id="KW-1015">Disulfide bond</keyword>
<sequence>MSWSEAQSYCREKHTDLATVRSQNEAVQLLNIAGASLNAAAWIGLYRDDTQNWQWSNSDDVIYSNWTAELFCASVNSIGEWRDLLCQEKNPFMCYKETSNITERYTLIEEMKTWTEAQQYCREYHTDLVSIKSASENEDLVKKAQGKPFWIGLFNNPWKWSRQGDNYTFHSWYTGEPNNESGNEKCVVMNVKGEWYDSSCRGKDFFVCCSGGSSGNCSFEGTEKTWHEAQSYCRNHNKDLVTIQDQDKTSNITARYTLIEELKTWTEAQQYCREHHTDLVSIKSASENEDLVKKAQGKTFWIGLFNNPWKWSHQGDNYTFQNWASTQPKILRQ</sequence>
<protein>
    <submittedName>
        <fullName evidence="3">Snaclec coagulation factor IX/factor X-binding protein subunit B3-like</fullName>
    </submittedName>
</protein>
<organism evidence="3 4">
    <name type="scientific">Huso huso</name>
    <name type="common">Beluga</name>
    <name type="synonym">Acipenser huso</name>
    <dbReference type="NCBI Taxonomy" id="61971"/>
    <lineage>
        <taxon>Eukaryota</taxon>
        <taxon>Metazoa</taxon>
        <taxon>Chordata</taxon>
        <taxon>Craniata</taxon>
        <taxon>Vertebrata</taxon>
        <taxon>Euteleostomi</taxon>
        <taxon>Actinopterygii</taxon>
        <taxon>Chondrostei</taxon>
        <taxon>Acipenseriformes</taxon>
        <taxon>Acipenseridae</taxon>
        <taxon>Huso</taxon>
    </lineage>
</organism>
<evidence type="ECO:0000256" key="1">
    <source>
        <dbReference type="ARBA" id="ARBA00023157"/>
    </source>
</evidence>
<accession>A0ABR0YB08</accession>
<keyword evidence="4" id="KW-1185">Reference proteome</keyword>
<dbReference type="Pfam" id="PF00059">
    <property type="entry name" value="Lectin_C"/>
    <property type="match status" value="3"/>
</dbReference>
<evidence type="ECO:0000313" key="3">
    <source>
        <dbReference type="EMBL" id="KAK6469596.1"/>
    </source>
</evidence>
<dbReference type="PROSITE" id="PS50041">
    <property type="entry name" value="C_TYPE_LECTIN_2"/>
    <property type="match status" value="3"/>
</dbReference>
<evidence type="ECO:0000259" key="2">
    <source>
        <dbReference type="PROSITE" id="PS50041"/>
    </source>
</evidence>
<name>A0ABR0YB08_HUSHU</name>
<dbReference type="SMART" id="SM00034">
    <property type="entry name" value="CLECT"/>
    <property type="match status" value="3"/>
</dbReference>